<dbReference type="SUPFAM" id="SSF53850">
    <property type="entry name" value="Periplasmic binding protein-like II"/>
    <property type="match status" value="1"/>
</dbReference>
<dbReference type="InterPro" id="IPR005119">
    <property type="entry name" value="LysR_subst-bd"/>
</dbReference>
<evidence type="ECO:0000256" key="2">
    <source>
        <dbReference type="ARBA" id="ARBA00023015"/>
    </source>
</evidence>
<accession>Q11AL0</accession>
<sequence length="310" mass="34211">MDLTWLEDFLALAETLNFSKAAATRSVTQPAFSRRIRALENWVGTALFHRTTHQVSLTPAGEHFRSEAGNLVRGLQQLRRETAEASRRHVSRLSFAATHALSFTFFPRWIRNEDTGFATESVTLSSGTMEACGQMMLHGDVQFLLCHDHPASQSRLARPGFSSVVVGDDVLIPLSAPLPSGLPKWSLENQAEARYLAYSDRSALGRIVADWITRCDDAPPLVQVFTSDLATTLMSMACGGDGLVWLPKMLAGDQIDRSRLVVAGSNRFFIPVHIRLYRSTSRLSPMAEAVWSRLKKLETDGTPHQAASSA</sequence>
<dbReference type="OrthoDB" id="528082at2"/>
<keyword evidence="3" id="KW-0238">DNA-binding</keyword>
<dbReference type="PRINTS" id="PR00039">
    <property type="entry name" value="HTHLYSR"/>
</dbReference>
<keyword evidence="2" id="KW-0805">Transcription regulation</keyword>
<reference evidence="6" key="1">
    <citation type="submission" date="2006-06" db="EMBL/GenBank/DDBJ databases">
        <title>Complete sequence of Plasmid 2 of Chelativorans sp. BNC1.</title>
        <authorList>
            <consortium name="US DOE Joint Genome Institute"/>
            <person name="Copeland A."/>
            <person name="Lucas S."/>
            <person name="Lapidus A."/>
            <person name="Barry K."/>
            <person name="Detter J.C."/>
            <person name="Glavina del Rio T."/>
            <person name="Hammon N."/>
            <person name="Israni S."/>
            <person name="Dalin E."/>
            <person name="Tice H."/>
            <person name="Pitluck S."/>
            <person name="Chertkov O."/>
            <person name="Brettin T."/>
            <person name="Bruce D."/>
            <person name="Han C."/>
            <person name="Tapia R."/>
            <person name="Gilna P."/>
            <person name="Schmutz J."/>
            <person name="Larimer F."/>
            <person name="Land M."/>
            <person name="Hauser L."/>
            <person name="Kyrpides N."/>
            <person name="Mikhailova N."/>
            <person name="Richardson P."/>
        </authorList>
    </citation>
    <scope>NUCLEOTIDE SEQUENCE</scope>
    <source>
        <strain evidence="6">BNC1</strain>
        <plasmid evidence="6">2</plasmid>
    </source>
</reference>
<gene>
    <name evidence="6" type="ordered locus">Meso_4540</name>
</gene>
<dbReference type="GO" id="GO:0003700">
    <property type="term" value="F:DNA-binding transcription factor activity"/>
    <property type="evidence" value="ECO:0007669"/>
    <property type="project" value="InterPro"/>
</dbReference>
<dbReference type="SUPFAM" id="SSF46785">
    <property type="entry name" value="Winged helix' DNA-binding domain"/>
    <property type="match status" value="1"/>
</dbReference>
<organism evidence="6">
    <name type="scientific">Chelativorans sp. (strain BNC1)</name>
    <dbReference type="NCBI Taxonomy" id="266779"/>
    <lineage>
        <taxon>Bacteria</taxon>
        <taxon>Pseudomonadati</taxon>
        <taxon>Pseudomonadota</taxon>
        <taxon>Alphaproteobacteria</taxon>
        <taxon>Hyphomicrobiales</taxon>
        <taxon>Phyllobacteriaceae</taxon>
        <taxon>Chelativorans</taxon>
    </lineage>
</organism>
<evidence type="ECO:0000256" key="1">
    <source>
        <dbReference type="ARBA" id="ARBA00009437"/>
    </source>
</evidence>
<evidence type="ECO:0000259" key="5">
    <source>
        <dbReference type="PROSITE" id="PS50931"/>
    </source>
</evidence>
<dbReference type="Gene3D" id="1.10.10.10">
    <property type="entry name" value="Winged helix-like DNA-binding domain superfamily/Winged helix DNA-binding domain"/>
    <property type="match status" value="1"/>
</dbReference>
<dbReference type="InterPro" id="IPR000847">
    <property type="entry name" value="LysR_HTH_N"/>
</dbReference>
<dbReference type="Pfam" id="PF00126">
    <property type="entry name" value="HTH_1"/>
    <property type="match status" value="1"/>
</dbReference>
<geneLocation type="plasmid" evidence="6">
    <name>2</name>
</geneLocation>
<protein>
    <submittedName>
        <fullName evidence="6">Transcriptional regulator, LysR family</fullName>
    </submittedName>
</protein>
<dbReference type="eggNOG" id="COG0583">
    <property type="taxonomic scope" value="Bacteria"/>
</dbReference>
<dbReference type="PANTHER" id="PTHR30126">
    <property type="entry name" value="HTH-TYPE TRANSCRIPTIONAL REGULATOR"/>
    <property type="match status" value="1"/>
</dbReference>
<keyword evidence="4" id="KW-0804">Transcription</keyword>
<keyword evidence="6" id="KW-0614">Plasmid</keyword>
<dbReference type="InterPro" id="IPR036388">
    <property type="entry name" value="WH-like_DNA-bd_sf"/>
</dbReference>
<dbReference type="PROSITE" id="PS50931">
    <property type="entry name" value="HTH_LYSR"/>
    <property type="match status" value="1"/>
</dbReference>
<dbReference type="InterPro" id="IPR036390">
    <property type="entry name" value="WH_DNA-bd_sf"/>
</dbReference>
<dbReference type="Pfam" id="PF03466">
    <property type="entry name" value="LysR_substrate"/>
    <property type="match status" value="1"/>
</dbReference>
<proteinExistence type="inferred from homology"/>
<feature type="domain" description="HTH lysR-type" evidence="5">
    <location>
        <begin position="1"/>
        <end position="58"/>
    </location>
</feature>
<evidence type="ECO:0000256" key="4">
    <source>
        <dbReference type="ARBA" id="ARBA00023163"/>
    </source>
</evidence>
<dbReference type="Gene3D" id="3.40.190.10">
    <property type="entry name" value="Periplasmic binding protein-like II"/>
    <property type="match status" value="2"/>
</dbReference>
<dbReference type="PANTHER" id="PTHR30126:SF2">
    <property type="entry name" value="HTH-TYPE TRANSCRIPTIONAL REGULATOR YJIE"/>
    <property type="match status" value="1"/>
</dbReference>
<dbReference type="FunFam" id="1.10.10.10:FF:000001">
    <property type="entry name" value="LysR family transcriptional regulator"/>
    <property type="match status" value="1"/>
</dbReference>
<dbReference type="KEGG" id="mes:Meso_4540"/>
<comment type="similarity">
    <text evidence="1">Belongs to the LysR transcriptional regulatory family.</text>
</comment>
<dbReference type="HOGENOM" id="CLU_039613_4_1_5"/>
<dbReference type="EMBL" id="CP000391">
    <property type="protein sequence ID" value="ABG65565.1"/>
    <property type="molecule type" value="Genomic_DNA"/>
</dbReference>
<dbReference type="CDD" id="cd05466">
    <property type="entry name" value="PBP2_LTTR_substrate"/>
    <property type="match status" value="1"/>
</dbReference>
<dbReference type="AlphaFoldDB" id="Q11AL0"/>
<dbReference type="GO" id="GO:0000976">
    <property type="term" value="F:transcription cis-regulatory region binding"/>
    <property type="evidence" value="ECO:0007669"/>
    <property type="project" value="TreeGrafter"/>
</dbReference>
<name>Q11AL0_CHESB</name>
<evidence type="ECO:0000313" key="6">
    <source>
        <dbReference type="EMBL" id="ABG65565.1"/>
    </source>
</evidence>
<evidence type="ECO:0000256" key="3">
    <source>
        <dbReference type="ARBA" id="ARBA00023125"/>
    </source>
</evidence>